<evidence type="ECO:0000313" key="2">
    <source>
        <dbReference type="EMBL" id="KAF7813339.1"/>
    </source>
</evidence>
<dbReference type="SUPFAM" id="SSF50386">
    <property type="entry name" value="STI-like"/>
    <property type="match status" value="1"/>
</dbReference>
<proteinExistence type="predicted"/>
<protein>
    <submittedName>
        <fullName evidence="2">Kunitz-type trypsin inhibitor KTI1</fullName>
    </submittedName>
</protein>
<keyword evidence="3" id="KW-1185">Reference proteome</keyword>
<dbReference type="AlphaFoldDB" id="A0A834T034"/>
<name>A0A834T034_9FABA</name>
<dbReference type="InterPro" id="IPR002160">
    <property type="entry name" value="Prot_inh_Kunz-lg"/>
</dbReference>
<feature type="signal peptide" evidence="1">
    <location>
        <begin position="1"/>
        <end position="23"/>
    </location>
</feature>
<evidence type="ECO:0000256" key="1">
    <source>
        <dbReference type="SAM" id="SignalP"/>
    </source>
</evidence>
<gene>
    <name evidence="2" type="ORF">G2W53_034315</name>
</gene>
<dbReference type="Pfam" id="PF00197">
    <property type="entry name" value="Kunitz_legume"/>
    <property type="match status" value="1"/>
</dbReference>
<keyword evidence="1" id="KW-0732">Signal</keyword>
<evidence type="ECO:0000313" key="3">
    <source>
        <dbReference type="Proteomes" id="UP000634136"/>
    </source>
</evidence>
<comment type="caution">
    <text evidence="2">The sequence shown here is derived from an EMBL/GenBank/DDBJ whole genome shotgun (WGS) entry which is preliminary data.</text>
</comment>
<dbReference type="PANTHER" id="PTHR33107:SF5">
    <property type="entry name" value="KUNITZ TRYPSIN INHIBITOR 5"/>
    <property type="match status" value="1"/>
</dbReference>
<dbReference type="Proteomes" id="UP000634136">
    <property type="component" value="Unassembled WGS sequence"/>
</dbReference>
<reference evidence="2" key="1">
    <citation type="submission" date="2020-09" db="EMBL/GenBank/DDBJ databases">
        <title>Genome-Enabled Discovery of Anthraquinone Biosynthesis in Senna tora.</title>
        <authorList>
            <person name="Kang S.-H."/>
            <person name="Pandey R.P."/>
            <person name="Lee C.-M."/>
            <person name="Sim J.-S."/>
            <person name="Jeong J.-T."/>
            <person name="Choi B.-S."/>
            <person name="Jung M."/>
            <person name="Ginzburg D."/>
            <person name="Zhao K."/>
            <person name="Won S.Y."/>
            <person name="Oh T.-J."/>
            <person name="Yu Y."/>
            <person name="Kim N.-H."/>
            <person name="Lee O.R."/>
            <person name="Lee T.-H."/>
            <person name="Bashyal P."/>
            <person name="Kim T.-S."/>
            <person name="Lee W.-H."/>
            <person name="Kawkins C."/>
            <person name="Kim C.-K."/>
            <person name="Kim J.S."/>
            <person name="Ahn B.O."/>
            <person name="Rhee S.Y."/>
            <person name="Sohng J.K."/>
        </authorList>
    </citation>
    <scope>NUCLEOTIDE SEQUENCE</scope>
    <source>
        <tissue evidence="2">Leaf</tissue>
    </source>
</reference>
<accession>A0A834T034</accession>
<dbReference type="PANTHER" id="PTHR33107">
    <property type="entry name" value="KUNITZ TRYPSIN INHIBITOR 2"/>
    <property type="match status" value="1"/>
</dbReference>
<dbReference type="GO" id="GO:0004866">
    <property type="term" value="F:endopeptidase inhibitor activity"/>
    <property type="evidence" value="ECO:0007669"/>
    <property type="project" value="InterPro"/>
</dbReference>
<dbReference type="SMART" id="SM00452">
    <property type="entry name" value="STI"/>
    <property type="match status" value="1"/>
</dbReference>
<feature type="chain" id="PRO_5032836845" evidence="1">
    <location>
        <begin position="24"/>
        <end position="376"/>
    </location>
</feature>
<dbReference type="EMBL" id="JAAIUW010000010">
    <property type="protein sequence ID" value="KAF7813339.1"/>
    <property type="molecule type" value="Genomic_DNA"/>
</dbReference>
<organism evidence="2 3">
    <name type="scientific">Senna tora</name>
    <dbReference type="NCBI Taxonomy" id="362788"/>
    <lineage>
        <taxon>Eukaryota</taxon>
        <taxon>Viridiplantae</taxon>
        <taxon>Streptophyta</taxon>
        <taxon>Embryophyta</taxon>
        <taxon>Tracheophyta</taxon>
        <taxon>Spermatophyta</taxon>
        <taxon>Magnoliopsida</taxon>
        <taxon>eudicotyledons</taxon>
        <taxon>Gunneridae</taxon>
        <taxon>Pentapetalae</taxon>
        <taxon>rosids</taxon>
        <taxon>fabids</taxon>
        <taxon>Fabales</taxon>
        <taxon>Fabaceae</taxon>
        <taxon>Caesalpinioideae</taxon>
        <taxon>Cassia clade</taxon>
        <taxon>Senna</taxon>
    </lineage>
</organism>
<dbReference type="InterPro" id="IPR011065">
    <property type="entry name" value="Kunitz_inhibitor_STI-like_sf"/>
</dbReference>
<dbReference type="Gene3D" id="2.80.10.50">
    <property type="match status" value="1"/>
</dbReference>
<sequence>MKIATTSLSLLFLVFAYAIAVDAAANAEIVYDAEGNPMEINGTYNMLLATPQFGGAGGIIETVAVSHDDDDAPCSLAVVEGESNSTGLPVTITSCRPSSKPTNHVTTSSCLVFSFAYVPPNNCTNSSLWVFRRSDSRRNEFVEVLTSGSDAIGGSSFYIKPSESARAKYTYWLNCDNQIFAYCQGVGVKKYKGHNRLFLLHAYRDPLVLQFHKVHDYQKNDPSNHHGYFRIKVSLVLVNFIELHHKRLTGGDNETFVLVSTVHVDSNVSTVITITIDKLVGWSCKRCDVHRQDRIRAIRLFLDHRDGARAVIVMYDGVEDLAGSDTWCWGHHVRATIQHRIAVRVEHRLGSYRGGEGNEEKDQEGLHCVWLQYGRF</sequence>
<dbReference type="PROSITE" id="PS00283">
    <property type="entry name" value="SOYBEAN_KUNITZ"/>
    <property type="match status" value="1"/>
</dbReference>